<reference evidence="1 2" key="1">
    <citation type="submission" date="2020-04" db="EMBL/GenBank/DDBJ databases">
        <title>Ralstonia insidiosa genome sequencing and assembly.</title>
        <authorList>
            <person name="Martins R.C.R."/>
            <person name="Perdigao-Neto L.V."/>
            <person name="Levin A.S.S."/>
            <person name="Costa S.F."/>
        </authorList>
    </citation>
    <scope>NUCLEOTIDE SEQUENCE [LARGE SCALE GENOMIC DNA]</scope>
    <source>
        <strain evidence="1 2">5047</strain>
    </source>
</reference>
<organism evidence="1 2">
    <name type="scientific">Ralstonia insidiosa</name>
    <dbReference type="NCBI Taxonomy" id="190721"/>
    <lineage>
        <taxon>Bacteria</taxon>
        <taxon>Pseudomonadati</taxon>
        <taxon>Pseudomonadota</taxon>
        <taxon>Betaproteobacteria</taxon>
        <taxon>Burkholderiales</taxon>
        <taxon>Burkholderiaceae</taxon>
        <taxon>Ralstonia</taxon>
    </lineage>
</organism>
<protein>
    <recommendedName>
        <fullName evidence="3">DUF2867 domain-containing protein</fullName>
    </recommendedName>
</protein>
<dbReference type="Proteomes" id="UP000575469">
    <property type="component" value="Unassembled WGS sequence"/>
</dbReference>
<name>A0A848PE25_9RALS</name>
<dbReference type="AlphaFoldDB" id="A0A848PE25"/>
<dbReference type="RefSeq" id="WP_169341821.1">
    <property type="nucleotide sequence ID" value="NZ_JABBZM010000038.1"/>
</dbReference>
<evidence type="ECO:0000313" key="2">
    <source>
        <dbReference type="Proteomes" id="UP000575469"/>
    </source>
</evidence>
<evidence type="ECO:0008006" key="3">
    <source>
        <dbReference type="Google" id="ProtNLM"/>
    </source>
</evidence>
<gene>
    <name evidence="1" type="ORF">HGR00_28070</name>
</gene>
<accession>A0A848PE25</accession>
<dbReference type="EMBL" id="JABBZM010000038">
    <property type="protein sequence ID" value="NMV41778.1"/>
    <property type="molecule type" value="Genomic_DNA"/>
</dbReference>
<comment type="caution">
    <text evidence="1">The sequence shown here is derived from an EMBL/GenBank/DDBJ whole genome shotgun (WGS) entry which is preliminary data.</text>
</comment>
<sequence length="193" mass="21470">MNSTPSADTSLLYSFLPEHQFSEQHQIRIDAAPGRVLDMVSRLDISDFPLAKLFLHLRAVPARLAALAGKHSERRVDAGFGLHDFIKLGRDGDRELALGLVGKFWEPDGGLVDVQASEFRTFSAAGVLKLVMTFVTQPDGAGGTQLTTRTCVHCPDDASRRRFTPYWLLIRIPSGLIRRMMLKRIKQLAEARA</sequence>
<proteinExistence type="predicted"/>
<evidence type="ECO:0000313" key="1">
    <source>
        <dbReference type="EMBL" id="NMV41778.1"/>
    </source>
</evidence>